<keyword evidence="2" id="KW-1185">Reference proteome</keyword>
<evidence type="ECO:0000313" key="1">
    <source>
        <dbReference type="EMBL" id="MBA2897763.1"/>
    </source>
</evidence>
<reference evidence="1 2" key="1">
    <citation type="submission" date="2020-07" db="EMBL/GenBank/DDBJ databases">
        <title>Genomic Encyclopedia of Type Strains, Phase IV (KMG-IV): sequencing the most valuable type-strain genomes for metagenomic binning, comparative biology and taxonomic classification.</title>
        <authorList>
            <person name="Goeker M."/>
        </authorList>
    </citation>
    <scope>NUCLEOTIDE SEQUENCE [LARGE SCALE GENOMIC DNA]</scope>
    <source>
        <strain evidence="1 2">DSM 45533</strain>
    </source>
</reference>
<dbReference type="EMBL" id="JACDUR010000013">
    <property type="protein sequence ID" value="MBA2897763.1"/>
    <property type="molecule type" value="Genomic_DNA"/>
</dbReference>
<evidence type="ECO:0000313" key="2">
    <source>
        <dbReference type="Proteomes" id="UP000530928"/>
    </source>
</evidence>
<proteinExistence type="predicted"/>
<dbReference type="RefSeq" id="WP_181616442.1">
    <property type="nucleotide sequence ID" value="NZ_BAABAM010000015.1"/>
</dbReference>
<protein>
    <submittedName>
        <fullName evidence="1">Uncharacterized protein</fullName>
    </submittedName>
</protein>
<accession>A0A7W0CUV3</accession>
<gene>
    <name evidence="1" type="ORF">HNR30_009169</name>
</gene>
<name>A0A7W0CUV3_9ACTN</name>
<dbReference type="AlphaFoldDB" id="A0A7W0CUV3"/>
<dbReference type="Proteomes" id="UP000530928">
    <property type="component" value="Unassembled WGS sequence"/>
</dbReference>
<organism evidence="1 2">
    <name type="scientific">Nonomuraea soli</name>
    <dbReference type="NCBI Taxonomy" id="1032476"/>
    <lineage>
        <taxon>Bacteria</taxon>
        <taxon>Bacillati</taxon>
        <taxon>Actinomycetota</taxon>
        <taxon>Actinomycetes</taxon>
        <taxon>Streptosporangiales</taxon>
        <taxon>Streptosporangiaceae</taxon>
        <taxon>Nonomuraea</taxon>
    </lineage>
</organism>
<sequence>MRITNWSADGEARSFTVEYSASSDDPSGLVSRLAESGDLGRVLRELGHGHLAGHVPGSAEEFRRVFSTLGPVVEALDARRRVLMTAARHGDPGEFSWRGLAADVALAPTTVKRWVRAQEEGLQVGENEALVLLTMGDEALVVTARHSVQEPLRMPAARIAQQAGLPVGELAGRRFRVGTVSDATVDGFELLDDPRA</sequence>
<comment type="caution">
    <text evidence="1">The sequence shown here is derived from an EMBL/GenBank/DDBJ whole genome shotgun (WGS) entry which is preliminary data.</text>
</comment>